<dbReference type="eggNOG" id="COG0038">
    <property type="taxonomic scope" value="Bacteria"/>
</dbReference>
<dbReference type="PANTHER" id="PTHR43427:SF12">
    <property type="entry name" value="CHLORIDE TRANSPORTER"/>
    <property type="match status" value="1"/>
</dbReference>
<dbReference type="RefSeq" id="WP_014968931.1">
    <property type="nucleotide sequence ID" value="NC_018664.1"/>
</dbReference>
<dbReference type="PANTHER" id="PTHR43427">
    <property type="entry name" value="CHLORIDE CHANNEL PROTEIN CLC-E"/>
    <property type="match status" value="1"/>
</dbReference>
<reference evidence="5 6" key="1">
    <citation type="journal article" date="2012" name="PLoS ONE">
        <title>The purine-utilizing bacterium Clostridium acidurici 9a: a genome-guided metabolic reconsideration.</title>
        <authorList>
            <person name="Hartwich K."/>
            <person name="Poehlein A."/>
            <person name="Daniel R."/>
        </authorList>
    </citation>
    <scope>NUCLEOTIDE SEQUENCE [LARGE SCALE GENOMIC DNA]</scope>
    <source>
        <strain evidence="6">ATCC 7906 / DSM 604 / BCRC 14475 / CIP 104303 / KCTC 5404 / NCIMB 10678 / 9a</strain>
    </source>
</reference>
<evidence type="ECO:0000256" key="3">
    <source>
        <dbReference type="ARBA" id="ARBA00022989"/>
    </source>
</evidence>
<accession>K0B3T2</accession>
<evidence type="ECO:0000313" key="5">
    <source>
        <dbReference type="EMBL" id="AFS79797.1"/>
    </source>
</evidence>
<dbReference type="Gene3D" id="1.10.3080.10">
    <property type="entry name" value="Clc chloride channel"/>
    <property type="match status" value="1"/>
</dbReference>
<dbReference type="KEGG" id="cad:Curi_c28040"/>
<dbReference type="Pfam" id="PF00654">
    <property type="entry name" value="Voltage_CLC"/>
    <property type="match status" value="1"/>
</dbReference>
<keyword evidence="6" id="KW-1185">Reference proteome</keyword>
<dbReference type="SUPFAM" id="SSF81340">
    <property type="entry name" value="Clc chloride channel"/>
    <property type="match status" value="1"/>
</dbReference>
<keyword evidence="3" id="KW-1133">Transmembrane helix</keyword>
<dbReference type="AlphaFoldDB" id="K0B3T2"/>
<dbReference type="Proteomes" id="UP000006094">
    <property type="component" value="Chromosome"/>
</dbReference>
<proteinExistence type="predicted"/>
<dbReference type="GO" id="GO:0015108">
    <property type="term" value="F:chloride transmembrane transporter activity"/>
    <property type="evidence" value="ECO:0007669"/>
    <property type="project" value="InterPro"/>
</dbReference>
<dbReference type="InterPro" id="IPR014743">
    <property type="entry name" value="Cl-channel_core"/>
</dbReference>
<evidence type="ECO:0000256" key="4">
    <source>
        <dbReference type="ARBA" id="ARBA00023136"/>
    </source>
</evidence>
<evidence type="ECO:0000313" key="6">
    <source>
        <dbReference type="Proteomes" id="UP000006094"/>
    </source>
</evidence>
<dbReference type="OrthoDB" id="9812438at2"/>
<evidence type="ECO:0000256" key="1">
    <source>
        <dbReference type="ARBA" id="ARBA00004141"/>
    </source>
</evidence>
<organism evidence="5 6">
    <name type="scientific">Gottschalkia acidurici (strain ATCC 7906 / DSM 604 / BCRC 14475 / CIP 104303 / KCTC 5404 / NCIMB 10678 / 9a)</name>
    <name type="common">Clostridium acidurici</name>
    <dbReference type="NCBI Taxonomy" id="1128398"/>
    <lineage>
        <taxon>Bacteria</taxon>
        <taxon>Bacillati</taxon>
        <taxon>Bacillota</taxon>
        <taxon>Tissierellia</taxon>
        <taxon>Tissierellales</taxon>
        <taxon>Gottschalkiaceae</taxon>
        <taxon>Gottschalkia</taxon>
    </lineage>
</organism>
<dbReference type="CDD" id="cd03682">
    <property type="entry name" value="ClC_sycA_like"/>
    <property type="match status" value="1"/>
</dbReference>
<gene>
    <name evidence="5" type="ordered locus">Curi_c28040</name>
</gene>
<sequence length="691" mass="75221">MEKNKKEIANKVMSLNKKSNSAILSLSFIKWIAIGTIVGVVTGSAAALFLKSLELATDLRMKYTWLLFLLPLGGALVSFLYSKYGKNSSKGNNLIIEKINESSGRIPLRMAPLVFFGTVVTHLFGGSAGREGTGVQIGASIAEGIGNLIKLDKVDNRIILMAGISSGFASVFGTPLAGTIFGLEVAALGLMSYEALIPALTASIVGDFMVSFLGVHHTHYEVVGVPDLTLPTIIKIIFAAILFGLTSKLFSELTHKIKELFTEGFENPVIKSMVGGILVIILVYIVGTRDFLGLSIPLISESFSGHVHPLTFLGKIIFTSLTLGTGFQGGEVTPLFVIGSTLGNALSNLLNMSPSFLAALGLIGVFAGATNAPIASFILSLEMFGSQGLVFVFMTCAISYMFSGHTGIYVSQRIGRSKSKLIEVPHNATLSYLRANNKSKTKKLNQVLVGQFKFGRSSIEIPTTEGLNLIKIRVSRTGIRLIHHAYNPDDSTWSAKPINEQPEYINLNSGSEEIHAITVSQSYGKKDKILLVNTNLWKSVEVDYIIEQLRNMELDSANNNFENIKDKESSSHNIQVISMLVGQLKRGNFSIELPAEKGENRYIITVKGGAIRLNHSSYNPDGHTWSTPPGNGERQHIDLKEGRHTLDIFVSEHYGNINKIELVNGSFFNSVEIICSIEKINITESILEDMN</sequence>
<evidence type="ECO:0000256" key="2">
    <source>
        <dbReference type="ARBA" id="ARBA00022692"/>
    </source>
</evidence>
<dbReference type="PATRIC" id="fig|1128398.3.peg.2896"/>
<dbReference type="HOGENOM" id="CLU_398330_0_0_9"/>
<keyword evidence="2" id="KW-0812">Transmembrane</keyword>
<dbReference type="STRING" id="1128398.Curi_c28040"/>
<dbReference type="GO" id="GO:0016020">
    <property type="term" value="C:membrane"/>
    <property type="evidence" value="ECO:0007669"/>
    <property type="project" value="UniProtKB-SubCell"/>
</dbReference>
<comment type="subcellular location">
    <subcellularLocation>
        <location evidence="1">Membrane</location>
        <topology evidence="1">Multi-pass membrane protein</topology>
    </subcellularLocation>
</comment>
<dbReference type="EMBL" id="CP003326">
    <property type="protein sequence ID" value="AFS79797.1"/>
    <property type="molecule type" value="Genomic_DNA"/>
</dbReference>
<dbReference type="InterPro" id="IPR001807">
    <property type="entry name" value="ClC"/>
</dbReference>
<keyword evidence="4" id="KW-0472">Membrane</keyword>
<protein>
    <submittedName>
        <fullName evidence="5">Voltage-gated chloride channel</fullName>
    </submittedName>
</protein>
<dbReference type="InterPro" id="IPR050368">
    <property type="entry name" value="ClC-type_chloride_channel"/>
</dbReference>
<name>K0B3T2_GOTA9</name>